<evidence type="ECO:0000313" key="2">
    <source>
        <dbReference type="Proteomes" id="UP001162881"/>
    </source>
</evidence>
<dbReference type="InterPro" id="IPR010321">
    <property type="entry name" value="DUF922"/>
</dbReference>
<accession>A0ABT0B9W1</accession>
<evidence type="ECO:0000313" key="1">
    <source>
        <dbReference type="EMBL" id="MCJ2181834.1"/>
    </source>
</evidence>
<name>A0ABT0B9W1_9SPHN</name>
<reference evidence="1" key="1">
    <citation type="submission" date="2022-03" db="EMBL/GenBank/DDBJ databases">
        <title>Identification of a novel bacterium isolated from mangrove sediments.</title>
        <authorList>
            <person name="Pan X."/>
        </authorList>
    </citation>
    <scope>NUCLEOTIDE SEQUENCE</scope>
    <source>
        <strain evidence="1">B1949</strain>
    </source>
</reference>
<dbReference type="GO" id="GO:0008233">
    <property type="term" value="F:peptidase activity"/>
    <property type="evidence" value="ECO:0007669"/>
    <property type="project" value="UniProtKB-KW"/>
</dbReference>
<sequence>MSKSLKRPARVPAYSVIAPVVLVSALLVSTMASGASQKSALAGIPNVTLSPYTVQGRTATQVRHSIDAAKPTDPSDGHRYDGATQARFAYTWHESDHGECFARASDITFYATIRIPSLDEDGAPQDLRQRFARYRASLLDHEKGHVLLAWKRRGDVLKAINTSPCDQIPAAVQAVFRSIEAENRAYDRETNHGATTIVPL</sequence>
<keyword evidence="2" id="KW-1185">Reference proteome</keyword>
<dbReference type="Proteomes" id="UP001162881">
    <property type="component" value="Unassembled WGS sequence"/>
</dbReference>
<dbReference type="Pfam" id="PF06037">
    <property type="entry name" value="DUF922"/>
    <property type="match status" value="1"/>
</dbReference>
<dbReference type="RefSeq" id="WP_244017124.1">
    <property type="nucleotide sequence ID" value="NZ_JALHLF010000008.1"/>
</dbReference>
<keyword evidence="1" id="KW-0645">Protease</keyword>
<comment type="caution">
    <text evidence="1">The sequence shown here is derived from an EMBL/GenBank/DDBJ whole genome shotgun (WGS) entry which is preliminary data.</text>
</comment>
<keyword evidence="1" id="KW-0378">Hydrolase</keyword>
<dbReference type="GO" id="GO:0006508">
    <property type="term" value="P:proteolysis"/>
    <property type="evidence" value="ECO:0007669"/>
    <property type="project" value="UniProtKB-KW"/>
</dbReference>
<proteinExistence type="predicted"/>
<dbReference type="EMBL" id="JALHLF010000008">
    <property type="protein sequence ID" value="MCJ2181834.1"/>
    <property type="molecule type" value="Genomic_DNA"/>
</dbReference>
<gene>
    <name evidence="1" type="ORF">MTR62_03805</name>
</gene>
<protein>
    <submittedName>
        <fullName evidence="1">DUF922 domain-containing Zn-dependent protease</fullName>
    </submittedName>
</protein>
<organism evidence="1 2">
    <name type="scientific">Novosphingobium organovorum</name>
    <dbReference type="NCBI Taxonomy" id="2930092"/>
    <lineage>
        <taxon>Bacteria</taxon>
        <taxon>Pseudomonadati</taxon>
        <taxon>Pseudomonadota</taxon>
        <taxon>Alphaproteobacteria</taxon>
        <taxon>Sphingomonadales</taxon>
        <taxon>Sphingomonadaceae</taxon>
        <taxon>Novosphingobium</taxon>
    </lineage>
</organism>